<feature type="domain" description="Zer-1-like leucine-rich repeats region" evidence="9">
    <location>
        <begin position="234"/>
        <end position="379"/>
    </location>
</feature>
<evidence type="ECO:0000256" key="7">
    <source>
        <dbReference type="SAM" id="MobiDB-lite"/>
    </source>
</evidence>
<evidence type="ECO:0000256" key="3">
    <source>
        <dbReference type="ARBA" id="ARBA00022737"/>
    </source>
</evidence>
<keyword evidence="3" id="KW-0677">Repeat</keyword>
<evidence type="ECO:0000256" key="1">
    <source>
        <dbReference type="ARBA" id="ARBA00009420"/>
    </source>
</evidence>
<keyword evidence="2" id="KW-0433">Leucine-rich repeat</keyword>
<evidence type="ECO:0000259" key="8">
    <source>
        <dbReference type="Pfam" id="PF22964"/>
    </source>
</evidence>
<accession>A0A1S3HZH0</accession>
<dbReference type="AlphaFoldDB" id="A0A1S3HZH0"/>
<dbReference type="OrthoDB" id="5783533at2759"/>
<evidence type="ECO:0000256" key="4">
    <source>
        <dbReference type="ARBA" id="ARBA00022786"/>
    </source>
</evidence>
<dbReference type="InterPro" id="IPR016024">
    <property type="entry name" value="ARM-type_fold"/>
</dbReference>
<feature type="domain" description="Protein zer-1 homolog-like C-terminal" evidence="8">
    <location>
        <begin position="446"/>
        <end position="800"/>
    </location>
</feature>
<dbReference type="GeneID" id="106159289"/>
<dbReference type="RefSeq" id="XP_013390971.1">
    <property type="nucleotide sequence ID" value="XM_013535517.2"/>
</dbReference>
<dbReference type="InterPro" id="IPR032675">
    <property type="entry name" value="LRR_dom_sf"/>
</dbReference>
<evidence type="ECO:0000313" key="11">
    <source>
        <dbReference type="RefSeq" id="XP_013390971.1"/>
    </source>
</evidence>
<dbReference type="GO" id="GO:0031462">
    <property type="term" value="C:Cul2-RING ubiquitin ligase complex"/>
    <property type="evidence" value="ECO:0007669"/>
    <property type="project" value="TreeGrafter"/>
</dbReference>
<evidence type="ECO:0000256" key="6">
    <source>
        <dbReference type="ARBA" id="ARBA00081214"/>
    </source>
</evidence>
<comment type="similarity">
    <text evidence="1">Belongs to the zyg-11 family.</text>
</comment>
<dbReference type="InterPro" id="IPR051341">
    <property type="entry name" value="Zyg-11_UBL_adapter"/>
</dbReference>
<sequence length="825" mass="93145">MTGGWSENDPETLQSLCMRYCANNLGVLCNLDQKTNHLSLKDGICLPLELCEGLLKAYRKETYDSNLDGFLGLFENTEHTHLKHLNLRDSWVMDDLVTRLLKHDVVELDISGCPNLTSAVIEQGINKYGKNLQVLHIGNSVQILNGIDLSCRILSDEFDDEMDSLAEVMGHSGDVHSVGDVPNMETDNSFSESESESSSSPSGYGKDYIFDCVEMKAFSLHGLKMSGSHDMIATILAPFKQLRHLDLSHCHICVELMDCLTNLTELLALILYSVPIDNLKGAFENIGQLTKLRHLDLSQCEENPVMYADDMVKCLGTLVKKLPHLTSLDLSGTNLAGFEKPQDVSHKLEGRAAAQNKLYACGIPGLEGRRLEFLGLLNCAHEACRRENIPALKVTGDDNENQIILSVQVYQDKPKLLLKALNHLYQHFRIDLVTRQRDALMAILDAMERQPHDRSIQISGSASLFYIVKGSEKGYLNVKNRRRLVMALLDAMEYHVDEDTMLRNGCLTLCHFNIPQDVVFAYERVVNLLLNIVGDHEEFIQRISIYLLNSLACKVDDKEKLLVGDLGAITTMLDIIRDRLRRKVCDEVMEISWSMMWNVTDETAKNSERFIEKDGMNLFLECLRTFPDKSGLLRNMMGLIGNVAEVHYLRPKLMQYEYVSVFKALLDSDSDGIEVSYNAAGVLSHMASDGAEAWTLTDLPRSQVLRAMVNAIQRWDLNTNRNINYRSFEPILRLLKCRHTPEAMHWAVWALANLTKVYPEKYCKLVEKEKGLELLESLMSTPQLYDSIKSLASDVIARCKEYKNRHGQDMECAGEEAVSSDGDMD</sequence>
<dbReference type="Pfam" id="PF25013">
    <property type="entry name" value="LRR_Zer-1"/>
    <property type="match status" value="1"/>
</dbReference>
<keyword evidence="4" id="KW-0833">Ubl conjugation pathway</keyword>
<keyword evidence="10" id="KW-1185">Reference proteome</keyword>
<protein>
    <recommendedName>
        <fullName evidence="5">Protein zer-1 homolog</fullName>
    </recommendedName>
    <alternativeName>
        <fullName evidence="6">Zyg-11 homolog B-like protein</fullName>
    </alternativeName>
</protein>
<dbReference type="InterPro" id="IPR011989">
    <property type="entry name" value="ARM-like"/>
</dbReference>
<evidence type="ECO:0000256" key="2">
    <source>
        <dbReference type="ARBA" id="ARBA00022614"/>
    </source>
</evidence>
<evidence type="ECO:0000259" key="9">
    <source>
        <dbReference type="Pfam" id="PF25013"/>
    </source>
</evidence>
<dbReference type="PANTHER" id="PTHR12904">
    <property type="match status" value="1"/>
</dbReference>
<dbReference type="PANTHER" id="PTHR12904:SF23">
    <property type="entry name" value="PROTEIN ZER-1 HOMOLOG"/>
    <property type="match status" value="1"/>
</dbReference>
<organism evidence="10 11">
    <name type="scientific">Lingula anatina</name>
    <name type="common">Brachiopod</name>
    <name type="synonym">Lingula unguis</name>
    <dbReference type="NCBI Taxonomy" id="7574"/>
    <lineage>
        <taxon>Eukaryota</taxon>
        <taxon>Metazoa</taxon>
        <taxon>Spiralia</taxon>
        <taxon>Lophotrochozoa</taxon>
        <taxon>Brachiopoda</taxon>
        <taxon>Linguliformea</taxon>
        <taxon>Lingulata</taxon>
        <taxon>Lingulida</taxon>
        <taxon>Linguloidea</taxon>
        <taxon>Lingulidae</taxon>
        <taxon>Lingula</taxon>
    </lineage>
</organism>
<dbReference type="InterPro" id="IPR055142">
    <property type="entry name" value="ZER1-like_C"/>
</dbReference>
<reference evidence="11 12" key="1">
    <citation type="submission" date="2025-04" db="UniProtKB">
        <authorList>
            <consortium name="RefSeq"/>
        </authorList>
    </citation>
    <scope>IDENTIFICATION</scope>
    <source>
        <tissue evidence="11 12">Gonads</tissue>
    </source>
</reference>
<dbReference type="OMA" id="EEAGQTX"/>
<dbReference type="Pfam" id="PF22964">
    <property type="entry name" value="ZER1-like_2nd"/>
    <property type="match status" value="1"/>
</dbReference>
<dbReference type="Gene3D" id="3.80.10.10">
    <property type="entry name" value="Ribonuclease Inhibitor"/>
    <property type="match status" value="2"/>
</dbReference>
<feature type="compositionally biased region" description="Low complexity" evidence="7">
    <location>
        <begin position="189"/>
        <end position="202"/>
    </location>
</feature>
<dbReference type="SUPFAM" id="SSF48371">
    <property type="entry name" value="ARM repeat"/>
    <property type="match status" value="1"/>
</dbReference>
<dbReference type="InterPro" id="IPR056845">
    <property type="entry name" value="LRR_Zer-1"/>
</dbReference>
<evidence type="ECO:0000313" key="12">
    <source>
        <dbReference type="RefSeq" id="XP_023933331.1"/>
    </source>
</evidence>
<name>A0A1S3HZH0_LINAN</name>
<gene>
    <name evidence="11 12" type="primary">LOC106159289</name>
</gene>
<dbReference type="Gene3D" id="1.25.10.10">
    <property type="entry name" value="Leucine-rich Repeat Variant"/>
    <property type="match status" value="1"/>
</dbReference>
<dbReference type="KEGG" id="lak:106159289"/>
<dbReference type="Proteomes" id="UP000085678">
    <property type="component" value="Unplaced"/>
</dbReference>
<evidence type="ECO:0000256" key="5">
    <source>
        <dbReference type="ARBA" id="ARBA00067612"/>
    </source>
</evidence>
<dbReference type="SUPFAM" id="SSF52047">
    <property type="entry name" value="RNI-like"/>
    <property type="match status" value="1"/>
</dbReference>
<proteinExistence type="inferred from homology"/>
<dbReference type="STRING" id="7574.A0A1S3HZH0"/>
<feature type="region of interest" description="Disordered" evidence="7">
    <location>
        <begin position="173"/>
        <end position="203"/>
    </location>
</feature>
<dbReference type="RefSeq" id="XP_023933331.1">
    <property type="nucleotide sequence ID" value="XM_024077563.1"/>
</dbReference>
<dbReference type="FunFam" id="1.25.10.10:FF:000111">
    <property type="entry name" value="Protein zer-1 homolog"/>
    <property type="match status" value="1"/>
</dbReference>
<evidence type="ECO:0000313" key="10">
    <source>
        <dbReference type="Proteomes" id="UP000085678"/>
    </source>
</evidence>